<feature type="transmembrane region" description="Helical" evidence="2">
    <location>
        <begin position="63"/>
        <end position="91"/>
    </location>
</feature>
<proteinExistence type="predicted"/>
<keyword evidence="2" id="KW-1133">Transmembrane helix</keyword>
<feature type="compositionally biased region" description="Polar residues" evidence="1">
    <location>
        <begin position="1"/>
        <end position="11"/>
    </location>
</feature>
<evidence type="ECO:0000256" key="2">
    <source>
        <dbReference type="SAM" id="Phobius"/>
    </source>
</evidence>
<keyword evidence="2" id="KW-0812">Transmembrane</keyword>
<sequence length="165" mass="17506">MTTPNDPNQPNYDAYRYPETPGQTPPQDNYGGYQSTYDAPPAGNWAVDAARNGVAPWALGVSILALVMTVSIFLTAFAAPVALIALILAIVALVKSRKITGPYARKGMSITALVLSIIALVLSVLFWVVITVFLSESGVMDCFTLTDPAAQQACVDQALNDLSNA</sequence>
<dbReference type="EMBL" id="CP126970">
    <property type="protein sequence ID" value="WIM69895.1"/>
    <property type="molecule type" value="Genomic_DNA"/>
</dbReference>
<evidence type="ECO:0000313" key="4">
    <source>
        <dbReference type="Proteomes" id="UP001238805"/>
    </source>
</evidence>
<keyword evidence="4" id="KW-1185">Reference proteome</keyword>
<gene>
    <name evidence="3" type="ORF">QP029_11920</name>
</gene>
<keyword evidence="2" id="KW-0472">Membrane</keyword>
<feature type="transmembrane region" description="Helical" evidence="2">
    <location>
        <begin position="112"/>
        <end position="134"/>
    </location>
</feature>
<feature type="region of interest" description="Disordered" evidence="1">
    <location>
        <begin position="1"/>
        <end position="33"/>
    </location>
</feature>
<protein>
    <submittedName>
        <fullName evidence="3">DUF4190 domain-containing protein</fullName>
    </submittedName>
</protein>
<evidence type="ECO:0000256" key="1">
    <source>
        <dbReference type="SAM" id="MobiDB-lite"/>
    </source>
</evidence>
<dbReference type="RefSeq" id="WP_284874488.1">
    <property type="nucleotide sequence ID" value="NZ_CP126970.1"/>
</dbReference>
<evidence type="ECO:0000313" key="3">
    <source>
        <dbReference type="EMBL" id="WIM69895.1"/>
    </source>
</evidence>
<feature type="compositionally biased region" description="Polar residues" evidence="1">
    <location>
        <begin position="21"/>
        <end position="33"/>
    </location>
</feature>
<reference evidence="3 4" key="1">
    <citation type="submission" date="2023-05" db="EMBL/GenBank/DDBJ databases">
        <title>Corynebacterium suedekumii sp. nov. and Corynebacterium breve sp. nov. isolated from raw cow's milk.</title>
        <authorList>
            <person name="Baer M.K."/>
            <person name="Mehl L."/>
            <person name="Hellmuth R."/>
            <person name="Marke G."/>
            <person name="Lipski A."/>
        </authorList>
    </citation>
    <scope>NUCLEOTIDE SEQUENCE [LARGE SCALE GENOMIC DNA]</scope>
    <source>
        <strain evidence="3 4">LM112</strain>
    </source>
</reference>
<dbReference type="Proteomes" id="UP001238805">
    <property type="component" value="Chromosome"/>
</dbReference>
<accession>A0ABY8VM99</accession>
<name>A0ABY8VM99_9CORY</name>
<organism evidence="3 4">
    <name type="scientific">Corynebacterium suedekumii</name>
    <dbReference type="NCBI Taxonomy" id="3049801"/>
    <lineage>
        <taxon>Bacteria</taxon>
        <taxon>Bacillati</taxon>
        <taxon>Actinomycetota</taxon>
        <taxon>Actinomycetes</taxon>
        <taxon>Mycobacteriales</taxon>
        <taxon>Corynebacteriaceae</taxon>
        <taxon>Corynebacterium</taxon>
    </lineage>
</organism>